<protein>
    <submittedName>
        <fullName evidence="1">Uncharacterized protein</fullName>
    </submittedName>
</protein>
<organism evidence="1 2">
    <name type="scientific">Pistacia atlantica</name>
    <dbReference type="NCBI Taxonomy" id="434234"/>
    <lineage>
        <taxon>Eukaryota</taxon>
        <taxon>Viridiplantae</taxon>
        <taxon>Streptophyta</taxon>
        <taxon>Embryophyta</taxon>
        <taxon>Tracheophyta</taxon>
        <taxon>Spermatophyta</taxon>
        <taxon>Magnoliopsida</taxon>
        <taxon>eudicotyledons</taxon>
        <taxon>Gunneridae</taxon>
        <taxon>Pentapetalae</taxon>
        <taxon>rosids</taxon>
        <taxon>malvids</taxon>
        <taxon>Sapindales</taxon>
        <taxon>Anacardiaceae</taxon>
        <taxon>Pistacia</taxon>
    </lineage>
</organism>
<comment type="caution">
    <text evidence="1">The sequence shown here is derived from an EMBL/GenBank/DDBJ whole genome shotgun (WGS) entry which is preliminary data.</text>
</comment>
<accession>A0ACC1BW45</accession>
<evidence type="ECO:0000313" key="1">
    <source>
        <dbReference type="EMBL" id="KAJ0103295.1"/>
    </source>
</evidence>
<dbReference type="Proteomes" id="UP001164250">
    <property type="component" value="Chromosome 3"/>
</dbReference>
<gene>
    <name evidence="1" type="ORF">Patl1_04459</name>
</gene>
<dbReference type="EMBL" id="CM047899">
    <property type="protein sequence ID" value="KAJ0103295.1"/>
    <property type="molecule type" value="Genomic_DNA"/>
</dbReference>
<reference evidence="2" key="1">
    <citation type="journal article" date="2023" name="G3 (Bethesda)">
        <title>Genome assembly and association tests identify interacting loci associated with vigor, precocity, and sex in interspecific pistachio rootstocks.</title>
        <authorList>
            <person name="Palmer W."/>
            <person name="Jacygrad E."/>
            <person name="Sagayaradj S."/>
            <person name="Cavanaugh K."/>
            <person name="Han R."/>
            <person name="Bertier L."/>
            <person name="Beede B."/>
            <person name="Kafkas S."/>
            <person name="Golino D."/>
            <person name="Preece J."/>
            <person name="Michelmore R."/>
        </authorList>
    </citation>
    <scope>NUCLEOTIDE SEQUENCE [LARGE SCALE GENOMIC DNA]</scope>
</reference>
<name>A0ACC1BW45_9ROSI</name>
<proteinExistence type="predicted"/>
<evidence type="ECO:0000313" key="2">
    <source>
        <dbReference type="Proteomes" id="UP001164250"/>
    </source>
</evidence>
<sequence>MTSFHLYNFNIIKDNDNGKLYSTYSSANVSAPSSFVLSSSGKLERSYWRNETNSWDIVWSQPNNECQLYGKCGPNGSCNWKKSPDICSCLKGFEPNSAEEWKLGNWSGGCVRKRALECEDGSTTDGFLKLFNVKLPDRSILEVAQETNECEDMCRKNCSCIAFAYERGLGCLTWRDSLEDIQIFDEGGQDFKSKRKLIFIISVVASVVILTLLFVIFTCMMRMIRRKKVAAVGNSHEFKQAFVRQAWELWNEDRMLELLDKPLQSSHVENEVHRCIQVGLLCVQDNAADRPTMDSVVFMLGNESAVIPAPQKPTFSLTRTPRESDVCGSSSGHCSANGVTMSVVMGR</sequence>
<keyword evidence="2" id="KW-1185">Reference proteome</keyword>